<feature type="region of interest" description="Disordered" evidence="1">
    <location>
        <begin position="600"/>
        <end position="622"/>
    </location>
</feature>
<reference evidence="2 3" key="1">
    <citation type="journal article" date="2020" name="ISME J.">
        <title>Uncovering the hidden diversity of litter-decomposition mechanisms in mushroom-forming fungi.</title>
        <authorList>
            <person name="Floudas D."/>
            <person name="Bentzer J."/>
            <person name="Ahren D."/>
            <person name="Johansson T."/>
            <person name="Persson P."/>
            <person name="Tunlid A."/>
        </authorList>
    </citation>
    <scope>NUCLEOTIDE SEQUENCE [LARGE SCALE GENOMIC DNA]</scope>
    <source>
        <strain evidence="2 3">CBS 406.79</strain>
    </source>
</reference>
<organism evidence="2 3">
    <name type="scientific">Collybiopsis confluens</name>
    <dbReference type="NCBI Taxonomy" id="2823264"/>
    <lineage>
        <taxon>Eukaryota</taxon>
        <taxon>Fungi</taxon>
        <taxon>Dikarya</taxon>
        <taxon>Basidiomycota</taxon>
        <taxon>Agaricomycotina</taxon>
        <taxon>Agaricomycetes</taxon>
        <taxon>Agaricomycetidae</taxon>
        <taxon>Agaricales</taxon>
        <taxon>Marasmiineae</taxon>
        <taxon>Omphalotaceae</taxon>
        <taxon>Collybiopsis</taxon>
    </lineage>
</organism>
<protein>
    <recommendedName>
        <fullName evidence="4">Transposase</fullName>
    </recommendedName>
</protein>
<evidence type="ECO:0008006" key="4">
    <source>
        <dbReference type="Google" id="ProtNLM"/>
    </source>
</evidence>
<evidence type="ECO:0000313" key="2">
    <source>
        <dbReference type="EMBL" id="KAF5363107.1"/>
    </source>
</evidence>
<gene>
    <name evidence="2" type="ORF">D9757_012033</name>
</gene>
<evidence type="ECO:0000313" key="3">
    <source>
        <dbReference type="Proteomes" id="UP000518752"/>
    </source>
</evidence>
<feature type="region of interest" description="Disordered" evidence="1">
    <location>
        <begin position="684"/>
        <end position="749"/>
    </location>
</feature>
<dbReference type="Pfam" id="PF18759">
    <property type="entry name" value="Plavaka"/>
    <property type="match status" value="1"/>
</dbReference>
<accession>A0A8H5GDT1</accession>
<feature type="compositionally biased region" description="Polar residues" evidence="1">
    <location>
        <begin position="798"/>
        <end position="831"/>
    </location>
</feature>
<dbReference type="InterPro" id="IPR041078">
    <property type="entry name" value="Plavaka"/>
</dbReference>
<keyword evidence="3" id="KW-1185">Reference proteome</keyword>
<dbReference type="OrthoDB" id="3199698at2759"/>
<dbReference type="EMBL" id="JAACJN010000191">
    <property type="protein sequence ID" value="KAF5363107.1"/>
    <property type="molecule type" value="Genomic_DNA"/>
</dbReference>
<dbReference type="Proteomes" id="UP000518752">
    <property type="component" value="Unassembled WGS sequence"/>
</dbReference>
<comment type="caution">
    <text evidence="2">The sequence shown here is derived from an EMBL/GenBank/DDBJ whole genome shotgun (WGS) entry which is preliminary data.</text>
</comment>
<feature type="compositionally biased region" description="Basic and acidic residues" evidence="1">
    <location>
        <begin position="1"/>
        <end position="11"/>
    </location>
</feature>
<name>A0A8H5GDT1_9AGAR</name>
<dbReference type="AlphaFoldDB" id="A0A8H5GDT1"/>
<feature type="region of interest" description="Disordered" evidence="1">
    <location>
        <begin position="1"/>
        <end position="30"/>
    </location>
</feature>
<evidence type="ECO:0000256" key="1">
    <source>
        <dbReference type="SAM" id="MobiDB-lite"/>
    </source>
</evidence>
<feature type="region of interest" description="Disordered" evidence="1">
    <location>
        <begin position="794"/>
        <end position="831"/>
    </location>
</feature>
<proteinExistence type="predicted"/>
<sequence length="895" mass="101569">MSCDICDHEGKTLPSNTPPPLPQENPSDQNPWFPFGSEAEFRLADLLFTDTEMSQGNINKLLDIWSLYQQQLRQANGCTTCPESQDGPFLDHKNMYSTIDSIAEGGAIWKCMQTAVDENLSSDAPEWQKTSYQVWYRDPRTVIANILSNPEFAANFDVAPYVHLDGSGQRRWSDFMSGNFAWRHADKIRDADTEFQKAKGAMLVPVILGADKTTVSVATGHVEYHPLYLTIGNVTNEVRRAHRNAVIPIGFLAIPKSDRKYDKDSKFRIFRNLRSLKFAMTTPVVQRCPDGHFRRIIYDLAAFIADYPEQVYLSGIVQGWCERCSALYSDLDGPGDRRTRELDQILREEYGDKGRTLWDNFGIDEHIMPFTEDFPRADIHEMLSPDLLHQIIKGCFKDMLVEWCFEYLTIEHGEARANEILDDIDRRLAAVPSFPGLQHFPHGRRFKQWTGDDSKALMKIFLPAVSEYLPSDMMKCLSSFEDFCYLIRRSDIDETSLAEIQRSIKLFQEYRQIFIDTGVREHFSIPRMHAIKHYPFCIMEFGAPNGLCSSITESRHITAVKKPWRRSNRYQALSQMLLTNQRLDKLSALRSSLVKHQLLLPSHPPKPDPFDTESEDIGPLDSGRATADVKLAHTRGVTKLPPGGWSGLPFMTKQCSNARIQNLISFHNDGLKISCPCTLMSRSRKGIGPRARSSSPYIPSSPLHSLEISRQVTRRKLSASASPPNKKHKVDDEEDEHNNSGASSEDELHLRGFSQTGNRNLHKLYQLGLEESQVESYAYYKNIRAFQEYKNKEKLGKSSGSQTVKSDSDDQASTDTPLNQSHSGSDTSLGHNTEISRLLADNEALRDEVKTLTDIIQRTGDIFTGITQKGRNGQLNRPELIDVLNQCYIAQVLEE</sequence>